<comment type="subunit">
    <text evidence="11">Component of the DREAM complex (also named LINC complex) at least composed of E2F4, E2F5, LIN9, LIN37, LIN52, LIN54, MYBL1, MYBL2, RBL1, RBL2, RBBP4, TFDP1 and TFDP2. The complex exists in quiescent cells where it represses cell cycle-dependent genes. It dissociates in S phase when LIN9, LIN37, LIN52 and LIN54 form a subcomplex that binds to MYBL2. Interacts with AATF. Interacts with KDM5A. Interacts with KMT5B and KMT5C. Interacts with USP4. Interacts with RBBP9.</text>
</comment>
<feature type="region of interest" description="Disordered" evidence="15">
    <location>
        <begin position="872"/>
        <end position="903"/>
    </location>
</feature>
<dbReference type="FunFam" id="1.10.472.10:FF:000035">
    <property type="entry name" value="RB transcriptional corepressor-like 1"/>
    <property type="match status" value="1"/>
</dbReference>
<evidence type="ECO:0000256" key="2">
    <source>
        <dbReference type="ARBA" id="ARBA00009475"/>
    </source>
</evidence>
<dbReference type="FunFam" id="1.10.472.10:FF:000082">
    <property type="entry name" value="retinoblastoma-like protein 1 isoform X1"/>
    <property type="match status" value="1"/>
</dbReference>
<keyword evidence="6" id="KW-0805">Transcription regulation</keyword>
<evidence type="ECO:0000256" key="3">
    <source>
        <dbReference type="ARBA" id="ARBA00022491"/>
    </source>
</evidence>
<dbReference type="FunFam" id="1.10.472.140:FF:000001">
    <property type="entry name" value="Retinoblastoma-like 2, isoform CRA_a"/>
    <property type="match status" value="1"/>
</dbReference>
<dbReference type="Pfam" id="PF11934">
    <property type="entry name" value="DUF3452"/>
    <property type="match status" value="1"/>
</dbReference>
<feature type="domain" description="Retinoblastoma-associated protein N-terminal" evidence="16">
    <location>
        <begin position="75"/>
        <end position="222"/>
    </location>
</feature>
<dbReference type="GO" id="GO:0030154">
    <property type="term" value="P:cell differentiation"/>
    <property type="evidence" value="ECO:0007669"/>
    <property type="project" value="TreeGrafter"/>
</dbReference>
<dbReference type="GO" id="GO:2000134">
    <property type="term" value="P:negative regulation of G1/S transition of mitotic cell cycle"/>
    <property type="evidence" value="ECO:0007669"/>
    <property type="project" value="TreeGrafter"/>
</dbReference>
<evidence type="ECO:0000256" key="15">
    <source>
        <dbReference type="SAM" id="MobiDB-lite"/>
    </source>
</evidence>
<comment type="subcellular location">
    <subcellularLocation>
        <location evidence="1">Nucleus</location>
    </subcellularLocation>
</comment>
<keyword evidence="4" id="KW-0597">Phosphoprotein</keyword>
<dbReference type="InterPro" id="IPR002720">
    <property type="entry name" value="RB_A"/>
</dbReference>
<keyword evidence="9" id="KW-0131">Cell cycle</keyword>
<dbReference type="SUPFAM" id="SSF47954">
    <property type="entry name" value="Cyclin-like"/>
    <property type="match status" value="2"/>
</dbReference>
<organism evidence="19 20">
    <name type="scientific">Xenopus laevis</name>
    <name type="common">African clawed frog</name>
    <dbReference type="NCBI Taxonomy" id="8355"/>
    <lineage>
        <taxon>Eukaryota</taxon>
        <taxon>Metazoa</taxon>
        <taxon>Chordata</taxon>
        <taxon>Craniata</taxon>
        <taxon>Vertebrata</taxon>
        <taxon>Euteleostomi</taxon>
        <taxon>Amphibia</taxon>
        <taxon>Batrachia</taxon>
        <taxon>Anura</taxon>
        <taxon>Pipoidea</taxon>
        <taxon>Pipidae</taxon>
        <taxon>Xenopodinae</taxon>
        <taxon>Xenopus</taxon>
        <taxon>Xenopus</taxon>
    </lineage>
</organism>
<dbReference type="CDD" id="cd20605">
    <property type="entry name" value="CYCLIN_RBL1"/>
    <property type="match status" value="1"/>
</dbReference>
<reference evidence="20" key="1">
    <citation type="journal article" date="2016" name="Nature">
        <title>Genome evolution in the allotetraploid frog Xenopus laevis.</title>
        <authorList>
            <person name="Session A.M."/>
            <person name="Uno Y."/>
            <person name="Kwon T."/>
            <person name="Chapman J.A."/>
            <person name="Toyoda A."/>
            <person name="Takahashi S."/>
            <person name="Fukui A."/>
            <person name="Hikosaka A."/>
            <person name="Suzuki A."/>
            <person name="Kondo M."/>
            <person name="van Heeringen S.J."/>
            <person name="Quigley I."/>
            <person name="Heinz S."/>
            <person name="Ogino H."/>
            <person name="Ochi H."/>
            <person name="Hellsten U."/>
            <person name="Lyons J.B."/>
            <person name="Simakov O."/>
            <person name="Putnam N."/>
            <person name="Stites J."/>
            <person name="Kuroki Y."/>
            <person name="Tanaka T."/>
            <person name="Michiue T."/>
            <person name="Watanabe M."/>
            <person name="Bogdanovic O."/>
            <person name="Lister R."/>
            <person name="Georgiou G."/>
            <person name="Paranjpe S.S."/>
            <person name="van Kruijsbergen I."/>
            <person name="Shu S."/>
            <person name="Carlson J."/>
            <person name="Kinoshita T."/>
            <person name="Ohta Y."/>
            <person name="Mawaribuchi S."/>
            <person name="Jenkins J."/>
            <person name="Grimwood J."/>
            <person name="Schmutz J."/>
            <person name="Mitros T."/>
            <person name="Mozaffari S.V."/>
            <person name="Suzuki Y."/>
            <person name="Haramoto Y."/>
            <person name="Yamamoto T.S."/>
            <person name="Takagi C."/>
            <person name="Heald R."/>
            <person name="Miller K."/>
            <person name="Haudenschild C."/>
            <person name="Kitzman J."/>
            <person name="Nakayama T."/>
            <person name="Izutsu Y."/>
            <person name="Robert J."/>
            <person name="Fortriede J."/>
            <person name="Burns K."/>
            <person name="Lotay V."/>
            <person name="Karimi K."/>
            <person name="Yasuoka Y."/>
            <person name="Dichmann D.S."/>
            <person name="Flajnik M.F."/>
            <person name="Houston D.W."/>
            <person name="Shendure J."/>
            <person name="DuPasquier L."/>
            <person name="Vize P.D."/>
            <person name="Zorn A.M."/>
            <person name="Ito M."/>
            <person name="Marcotte E.M."/>
            <person name="Wallingford J.B."/>
            <person name="Ito Y."/>
            <person name="Asashima M."/>
            <person name="Ueno N."/>
            <person name="Matsuda Y."/>
            <person name="Veenstra G.J."/>
            <person name="Fujiyama A."/>
            <person name="Harland R.M."/>
            <person name="Taira M."/>
            <person name="Rokhsar D.S."/>
        </authorList>
    </citation>
    <scope>NUCLEOTIDE SEQUENCE [LARGE SCALE GENOMIC DNA]</scope>
    <source>
        <strain evidence="20">J</strain>
    </source>
</reference>
<sequence>MQRDETDTEASNSSDGGPGEAVQEQLDTLCQELNLDEETAAETIRDFTRTWSTYSLEGEVKHWLACALYAACRKSIIPTVGKGIMEGNGVSLTRILRSAKLSLIQFFNKMKKWIDMSNLPQEFRERVERLERNFEVATVIFKKFEPIFREIFQNPHDEQPRLPRSRKQSILFCRRLQCSVKDLFSFCWTLFVYSKGNFCLIGDDLVNSYHLLLCCLDLIYAHVLQCPNKEDLLNPSFTAKLPALDSSSEDTPCIIGALCELYDGISVEAKGIKEHYFKPYIAKLHDKKILKGACLLDVSCFTDNNKSLNKEYEEYVLTKGDFDERVFLGVDADEEIGSPRKFVEFPIGNCTPRKQMECNLQQHFEKKRSFAPSTPLTGRGYLKEEQTVITPVSSATQCVSRLQSMVAGLRNAPSEQLIEVFKSCVRNPIENVLNIVRDIGLRFVDHYTQSTEDQPGSHIDFAVNRWKLAEILYFKVLETIVVQESRRLHGKDLTALLEQDIFHQSLIACCLEIVLFAYSSPKTFPWTIEVLKLSAFYFYKVIEVFIRSEDGLSRDMVKHLNTIEEQILESRAWTSDSVLWVHLDAVDDVPTCEEVIIPSNFETGNEALVGHLPMIPASPIVHPRVKDLGGSYRRDCQPLSPISVHDRYSSPAAGSAKRRLFGDDCPREPAADKITTPDITRIRIAISPSPVKTVHPIGHAVAIPVQGVALETGKSLSVTMKTSPSQSENSVPVPLTAQALISPLTKHQLGRNLETCPTSARKPKKTGSLALFFRKMYHLASVRLRDLCLKLDVSNDLRRKIWTLFVYSLVHCTDLMKDRHLDQLLLCAVYIMAKISKEERLFHDIMKCYRNQPQANSHVYRSVLLKRLPQASEDETSTSQDVEMTASNSNDSHPTPSGFSGSPCGQAERGDLITFYNNVYVERVRLFALKFSSSTQDHLVDAPPLSPFPSIKQQAISPRRVSQQHSIYVSPHKNSGNLTPHTALLYKFNGSPSKSLQDINSMLKQEQRSRKRIIAIDSDTESPAKRLCQENDDALLKRLQDVVSERANH</sequence>
<dbReference type="EMBL" id="CM004482">
    <property type="protein sequence ID" value="OCT62879.1"/>
    <property type="molecule type" value="Genomic_DNA"/>
</dbReference>
<evidence type="ECO:0000256" key="14">
    <source>
        <dbReference type="ARBA" id="ARBA00083153"/>
    </source>
</evidence>
<dbReference type="GO" id="GO:1990841">
    <property type="term" value="F:promoter-specific chromatin binding"/>
    <property type="evidence" value="ECO:0007669"/>
    <property type="project" value="UniProtKB-ARBA"/>
</dbReference>
<feature type="region of interest" description="Disordered" evidence="15">
    <location>
        <begin position="1"/>
        <end position="21"/>
    </location>
</feature>
<keyword evidence="8" id="KW-0539">Nucleus</keyword>
<protein>
    <recommendedName>
        <fullName evidence="12">Retinoblastoma-like protein 1</fullName>
    </recommendedName>
    <alternativeName>
        <fullName evidence="14">107 kDa retinoblastoma-associated protein</fullName>
    </alternativeName>
    <alternativeName>
        <fullName evidence="13">pRb1</fullName>
    </alternativeName>
</protein>
<dbReference type="GO" id="GO:0006357">
    <property type="term" value="P:regulation of transcription by RNA polymerase II"/>
    <property type="evidence" value="ECO:0007669"/>
    <property type="project" value="InterPro"/>
</dbReference>
<evidence type="ECO:0000256" key="6">
    <source>
        <dbReference type="ARBA" id="ARBA00023015"/>
    </source>
</evidence>
<dbReference type="InterPro" id="IPR015030">
    <property type="entry name" value="RB_C"/>
</dbReference>
<dbReference type="Pfam" id="PF01858">
    <property type="entry name" value="RB_A"/>
    <property type="match status" value="1"/>
</dbReference>
<evidence type="ECO:0000256" key="8">
    <source>
        <dbReference type="ARBA" id="ARBA00023242"/>
    </source>
</evidence>
<dbReference type="InterPro" id="IPR036915">
    <property type="entry name" value="Cyclin-like_sf"/>
</dbReference>
<evidence type="ECO:0000259" key="18">
    <source>
        <dbReference type="SMART" id="SM01369"/>
    </source>
</evidence>
<dbReference type="GO" id="GO:0000785">
    <property type="term" value="C:chromatin"/>
    <property type="evidence" value="ECO:0007669"/>
    <property type="project" value="TreeGrafter"/>
</dbReference>
<proteinExistence type="inferred from homology"/>
<evidence type="ECO:0000256" key="1">
    <source>
        <dbReference type="ARBA" id="ARBA00004123"/>
    </source>
</evidence>
<evidence type="ECO:0000256" key="12">
    <source>
        <dbReference type="ARBA" id="ARBA00071617"/>
    </source>
</evidence>
<gene>
    <name evidence="19" type="ORF">XELAEV_18043969mg</name>
</gene>
<evidence type="ECO:0000259" key="17">
    <source>
        <dbReference type="SMART" id="SM01368"/>
    </source>
</evidence>
<dbReference type="Gene3D" id="1.10.472.140">
    <property type="match status" value="1"/>
</dbReference>
<keyword evidence="5" id="KW-0156">Chromatin regulator</keyword>
<evidence type="ECO:0000256" key="7">
    <source>
        <dbReference type="ARBA" id="ARBA00023163"/>
    </source>
</evidence>
<evidence type="ECO:0000256" key="9">
    <source>
        <dbReference type="ARBA" id="ARBA00023306"/>
    </source>
</evidence>
<feature type="compositionally biased region" description="Polar residues" evidence="15">
    <location>
        <begin position="877"/>
        <end position="900"/>
    </location>
</feature>
<dbReference type="GO" id="GO:0000977">
    <property type="term" value="F:RNA polymerase II transcription regulatory region sequence-specific DNA binding"/>
    <property type="evidence" value="ECO:0007669"/>
    <property type="project" value="TreeGrafter"/>
</dbReference>
<comment type="function">
    <text evidence="10">Key regulator of entry into cell division. Directly involved in heterochromatin formation by maintaining overall chromatin structure and, in particular, that of constitutive heterochromatin by stabilizing histone methylation. Recruits and targets histone methyltransferases KMT5B and KMT5C, leading to epigenetic transcriptional repression. Controls histone H4 'Lys-20' trimethylation. Probably acts as a transcription repressor by recruiting chromatin-modifying enzymes to promoters. Potent inhibitor of E2F-mediated trans-activation. May act as a tumor suppressor.</text>
</comment>
<keyword evidence="3" id="KW-0678">Repressor</keyword>
<evidence type="ECO:0000256" key="5">
    <source>
        <dbReference type="ARBA" id="ARBA00022853"/>
    </source>
</evidence>
<dbReference type="PANTHER" id="PTHR13742">
    <property type="entry name" value="RETINOBLASTOMA-ASSOCIATED PROTEIN RB -RELATED"/>
    <property type="match status" value="1"/>
</dbReference>
<dbReference type="Gene3D" id="1.10.472.10">
    <property type="entry name" value="Cyclin-like"/>
    <property type="match status" value="3"/>
</dbReference>
<dbReference type="SMART" id="SM01368">
    <property type="entry name" value="RB_A"/>
    <property type="match status" value="1"/>
</dbReference>
<feature type="domain" description="Retinoblastoma-associated protein C-terminal" evidence="18">
    <location>
        <begin position="936"/>
        <end position="1049"/>
    </location>
</feature>
<keyword evidence="7" id="KW-0804">Transcription</keyword>
<dbReference type="Pfam" id="PF08934">
    <property type="entry name" value="Rb_C"/>
    <property type="match status" value="1"/>
</dbReference>
<dbReference type="InterPro" id="IPR002719">
    <property type="entry name" value="RB_B"/>
</dbReference>
<comment type="similarity">
    <text evidence="2">Belongs to the retinoblastoma protein (RB) family.</text>
</comment>
<dbReference type="GO" id="GO:0006325">
    <property type="term" value="P:chromatin organization"/>
    <property type="evidence" value="ECO:0007669"/>
    <property type="project" value="UniProtKB-KW"/>
</dbReference>
<dbReference type="InterPro" id="IPR024599">
    <property type="entry name" value="RB_N"/>
</dbReference>
<evidence type="ECO:0000256" key="4">
    <source>
        <dbReference type="ARBA" id="ARBA00022553"/>
    </source>
</evidence>
<dbReference type="SMART" id="SM01369">
    <property type="entry name" value="Rb_C"/>
    <property type="match status" value="1"/>
</dbReference>
<dbReference type="PANTHER" id="PTHR13742:SF20">
    <property type="entry name" value="RETINOBLASTOMA-LIKE PROTEIN 1"/>
    <property type="match status" value="1"/>
</dbReference>
<dbReference type="GO" id="GO:0005654">
    <property type="term" value="C:nucleoplasm"/>
    <property type="evidence" value="ECO:0007669"/>
    <property type="project" value="UniProtKB-ARBA"/>
</dbReference>
<feature type="domain" description="Retinoblastoma-associated protein A-box" evidence="17">
    <location>
        <begin position="390"/>
        <end position="583"/>
    </location>
</feature>
<dbReference type="Proteomes" id="UP000694892">
    <property type="component" value="Chromosome 9_10L"/>
</dbReference>
<dbReference type="GO" id="GO:0005667">
    <property type="term" value="C:transcription regulator complex"/>
    <property type="evidence" value="ECO:0007669"/>
    <property type="project" value="TreeGrafter"/>
</dbReference>
<evidence type="ECO:0000259" key="16">
    <source>
        <dbReference type="SMART" id="SM01367"/>
    </source>
</evidence>
<accession>A0A974BXP4</accession>
<dbReference type="SMART" id="SM01367">
    <property type="entry name" value="DUF3452"/>
    <property type="match status" value="1"/>
</dbReference>
<evidence type="ECO:0000313" key="20">
    <source>
        <dbReference type="Proteomes" id="UP000694892"/>
    </source>
</evidence>
<dbReference type="Pfam" id="PF01857">
    <property type="entry name" value="RB_B"/>
    <property type="match status" value="1"/>
</dbReference>
<dbReference type="InterPro" id="IPR028309">
    <property type="entry name" value="RB_fam"/>
</dbReference>
<evidence type="ECO:0000256" key="13">
    <source>
        <dbReference type="ARBA" id="ARBA00081549"/>
    </source>
</evidence>
<evidence type="ECO:0000313" key="19">
    <source>
        <dbReference type="EMBL" id="OCT62879.1"/>
    </source>
</evidence>
<dbReference type="AlphaFoldDB" id="A0A974BXP4"/>
<evidence type="ECO:0000256" key="10">
    <source>
        <dbReference type="ARBA" id="ARBA00056699"/>
    </source>
</evidence>
<evidence type="ECO:0000256" key="11">
    <source>
        <dbReference type="ARBA" id="ARBA00065472"/>
    </source>
</evidence>
<name>A0A974BXP4_XENLA</name>